<feature type="domain" description="Major facilitator superfamily (MFS) profile" evidence="7">
    <location>
        <begin position="7"/>
        <end position="406"/>
    </location>
</feature>
<feature type="transmembrane region" description="Helical" evidence="6">
    <location>
        <begin position="317"/>
        <end position="339"/>
    </location>
</feature>
<feature type="transmembrane region" description="Helical" evidence="6">
    <location>
        <begin position="175"/>
        <end position="196"/>
    </location>
</feature>
<dbReference type="PANTHER" id="PTHR43702:SF12">
    <property type="entry name" value="N-ACETYL GLUCOSAMINE TRANSPORTER NAGP"/>
    <property type="match status" value="1"/>
</dbReference>
<sequence>MKRNYYIVGLILLIFFVISFLTNIIGPLIPDIIREFKLSLTLVAVLPFSFFIAYGVMSIPSGMLAEKYREKKIMMAGFAVAFLGALLLAFFPNYLTAVLSLFLIGCGMAMLQVVINPLLRIAGGEEHYAFNSVLAQLVFGLASFVSPLTYSYLVLRLKHSGSRASLPAALVPEQHPWISLYWLFALTSLLMILIIAGSKFPRVERSSAEKAGPWQTHIRLLKNPVVILFFIGIFCYVGTEQGVANWISQFLSVYHGYDPQTTGAKAVAYFWGLMTAGGVAGLLLLKIMDSRHVLIIFTCLALICLSIALFGPARQSLAAFSLMGFFAAVMYPVIFSLALNSLQEHHGSFSGILVTGITGGALVPLIIGWLGDLLGLRWGMLFLYLTLGYILSVGWWARPVITNKKIRLIRKKMPEKPVSGT</sequence>
<feature type="transmembrane region" description="Helical" evidence="6">
    <location>
        <begin position="351"/>
        <end position="370"/>
    </location>
</feature>
<evidence type="ECO:0000256" key="2">
    <source>
        <dbReference type="ARBA" id="ARBA00022475"/>
    </source>
</evidence>
<feature type="transmembrane region" description="Helical" evidence="6">
    <location>
        <begin position="73"/>
        <end position="91"/>
    </location>
</feature>
<feature type="transmembrane region" description="Helical" evidence="6">
    <location>
        <begin position="267"/>
        <end position="285"/>
    </location>
</feature>
<dbReference type="Pfam" id="PF07690">
    <property type="entry name" value="MFS_1"/>
    <property type="match status" value="1"/>
</dbReference>
<keyword evidence="9" id="KW-1185">Reference proteome</keyword>
<name>A0ABP8FFQ9_9BACT</name>
<dbReference type="Proteomes" id="UP001501207">
    <property type="component" value="Unassembled WGS sequence"/>
</dbReference>
<proteinExistence type="predicted"/>
<evidence type="ECO:0000313" key="8">
    <source>
        <dbReference type="EMBL" id="GAA4302655.1"/>
    </source>
</evidence>
<keyword evidence="4 6" id="KW-1133">Transmembrane helix</keyword>
<dbReference type="PANTHER" id="PTHR43702">
    <property type="entry name" value="L-FUCOSE-PROTON SYMPORTER"/>
    <property type="match status" value="1"/>
</dbReference>
<accession>A0ABP8FFQ9</accession>
<evidence type="ECO:0000256" key="5">
    <source>
        <dbReference type="ARBA" id="ARBA00023136"/>
    </source>
</evidence>
<dbReference type="SUPFAM" id="SSF103473">
    <property type="entry name" value="MFS general substrate transporter"/>
    <property type="match status" value="1"/>
</dbReference>
<gene>
    <name evidence="8" type="ORF">GCM10023143_05270</name>
</gene>
<evidence type="ECO:0000256" key="6">
    <source>
        <dbReference type="SAM" id="Phobius"/>
    </source>
</evidence>
<evidence type="ECO:0000313" key="9">
    <source>
        <dbReference type="Proteomes" id="UP001501207"/>
    </source>
</evidence>
<comment type="caution">
    <text evidence="8">The sequence shown here is derived from an EMBL/GenBank/DDBJ whole genome shotgun (WGS) entry which is preliminary data.</text>
</comment>
<keyword evidence="3 6" id="KW-0812">Transmembrane</keyword>
<feature type="transmembrane region" description="Helical" evidence="6">
    <location>
        <begin position="225"/>
        <end position="247"/>
    </location>
</feature>
<dbReference type="PROSITE" id="PS50850">
    <property type="entry name" value="MFS"/>
    <property type="match status" value="1"/>
</dbReference>
<dbReference type="InterPro" id="IPR050375">
    <property type="entry name" value="MFS_TsgA-like"/>
</dbReference>
<keyword evidence="2" id="KW-1003">Cell membrane</keyword>
<feature type="transmembrane region" description="Helical" evidence="6">
    <location>
        <begin position="38"/>
        <end position="61"/>
    </location>
</feature>
<feature type="transmembrane region" description="Helical" evidence="6">
    <location>
        <begin position="133"/>
        <end position="155"/>
    </location>
</feature>
<dbReference type="RefSeq" id="WP_344974897.1">
    <property type="nucleotide sequence ID" value="NZ_BAABFN010000001.1"/>
</dbReference>
<feature type="transmembrane region" description="Helical" evidence="6">
    <location>
        <begin position="97"/>
        <end position="121"/>
    </location>
</feature>
<dbReference type="Gene3D" id="1.20.1250.20">
    <property type="entry name" value="MFS general substrate transporter like domains"/>
    <property type="match status" value="2"/>
</dbReference>
<evidence type="ECO:0000256" key="3">
    <source>
        <dbReference type="ARBA" id="ARBA00022692"/>
    </source>
</evidence>
<feature type="transmembrane region" description="Helical" evidence="6">
    <location>
        <begin position="376"/>
        <end position="397"/>
    </location>
</feature>
<feature type="transmembrane region" description="Helical" evidence="6">
    <location>
        <begin position="292"/>
        <end position="311"/>
    </location>
</feature>
<keyword evidence="5 6" id="KW-0472">Membrane</keyword>
<evidence type="ECO:0000256" key="1">
    <source>
        <dbReference type="ARBA" id="ARBA00004429"/>
    </source>
</evidence>
<reference evidence="9" key="1">
    <citation type="journal article" date="2019" name="Int. J. Syst. Evol. Microbiol.">
        <title>The Global Catalogue of Microorganisms (GCM) 10K type strain sequencing project: providing services to taxonomists for standard genome sequencing and annotation.</title>
        <authorList>
            <consortium name="The Broad Institute Genomics Platform"/>
            <consortium name="The Broad Institute Genome Sequencing Center for Infectious Disease"/>
            <person name="Wu L."/>
            <person name="Ma J."/>
        </authorList>
    </citation>
    <scope>NUCLEOTIDE SEQUENCE [LARGE SCALE GENOMIC DNA]</scope>
    <source>
        <strain evidence="9">JCM 17664</strain>
    </source>
</reference>
<dbReference type="InterPro" id="IPR020846">
    <property type="entry name" value="MFS_dom"/>
</dbReference>
<dbReference type="EMBL" id="BAABFN010000001">
    <property type="protein sequence ID" value="GAA4302655.1"/>
    <property type="molecule type" value="Genomic_DNA"/>
</dbReference>
<dbReference type="InterPro" id="IPR011701">
    <property type="entry name" value="MFS"/>
</dbReference>
<evidence type="ECO:0000259" key="7">
    <source>
        <dbReference type="PROSITE" id="PS50850"/>
    </source>
</evidence>
<dbReference type="CDD" id="cd17394">
    <property type="entry name" value="MFS_FucP_like"/>
    <property type="match status" value="1"/>
</dbReference>
<dbReference type="InterPro" id="IPR036259">
    <property type="entry name" value="MFS_trans_sf"/>
</dbReference>
<feature type="transmembrane region" description="Helical" evidence="6">
    <location>
        <begin position="7"/>
        <end position="26"/>
    </location>
</feature>
<protein>
    <submittedName>
        <fullName evidence="8">Sugar MFS transporter</fullName>
    </submittedName>
</protein>
<organism evidence="8 9">
    <name type="scientific">Compostibacter hankyongensis</name>
    <dbReference type="NCBI Taxonomy" id="1007089"/>
    <lineage>
        <taxon>Bacteria</taxon>
        <taxon>Pseudomonadati</taxon>
        <taxon>Bacteroidota</taxon>
        <taxon>Chitinophagia</taxon>
        <taxon>Chitinophagales</taxon>
        <taxon>Chitinophagaceae</taxon>
        <taxon>Compostibacter</taxon>
    </lineage>
</organism>
<comment type="subcellular location">
    <subcellularLocation>
        <location evidence="1">Cell inner membrane</location>
        <topology evidence="1">Multi-pass membrane protein</topology>
    </subcellularLocation>
</comment>
<evidence type="ECO:0000256" key="4">
    <source>
        <dbReference type="ARBA" id="ARBA00022989"/>
    </source>
</evidence>